<dbReference type="Proteomes" id="UP000238605">
    <property type="component" value="Unassembled WGS sequence"/>
</dbReference>
<evidence type="ECO:0000313" key="14">
    <source>
        <dbReference type="EMBL" id="PPE68173.1"/>
    </source>
</evidence>
<feature type="domain" description="Ion transport" evidence="13">
    <location>
        <begin position="46"/>
        <end position="258"/>
    </location>
</feature>
<keyword evidence="4 12" id="KW-0812">Transmembrane</keyword>
<accession>A0A2S5SZG6</accession>
<evidence type="ECO:0000256" key="2">
    <source>
        <dbReference type="ARBA" id="ARBA00022448"/>
    </source>
</evidence>
<feature type="transmembrane region" description="Helical" evidence="12">
    <location>
        <begin position="172"/>
        <end position="193"/>
    </location>
</feature>
<dbReference type="GO" id="GO:0008076">
    <property type="term" value="C:voltage-gated potassium channel complex"/>
    <property type="evidence" value="ECO:0007669"/>
    <property type="project" value="InterPro"/>
</dbReference>
<reference evidence="14 15" key="1">
    <citation type="submission" date="2018-02" db="EMBL/GenBank/DDBJ databases">
        <title>Reclassifiation of [Polyangium] brachysporum DSM 7029 as Guopingzhaonella breviflexa gen. nov., sp. nov., a member of the family Comamonadaceae.</title>
        <authorList>
            <person name="Tang B."/>
        </authorList>
    </citation>
    <scope>NUCLEOTIDE SEQUENCE [LARGE SCALE GENOMIC DNA]</scope>
    <source>
        <strain evidence="14 15">BCRC 80649</strain>
    </source>
</reference>
<keyword evidence="8 12" id="KW-1133">Transmembrane helix</keyword>
<evidence type="ECO:0000256" key="1">
    <source>
        <dbReference type="ARBA" id="ARBA00004141"/>
    </source>
</evidence>
<feature type="transmembrane region" description="Helical" evidence="12">
    <location>
        <begin position="50"/>
        <end position="70"/>
    </location>
</feature>
<evidence type="ECO:0000256" key="4">
    <source>
        <dbReference type="ARBA" id="ARBA00022692"/>
    </source>
</evidence>
<keyword evidence="11" id="KW-0407">Ion channel</keyword>
<keyword evidence="2" id="KW-0813">Transport</keyword>
<name>A0A2S5SZG6_9BURK</name>
<comment type="subcellular location">
    <subcellularLocation>
        <location evidence="1">Membrane</location>
        <topology evidence="1">Multi-pass membrane protein</topology>
    </subcellularLocation>
</comment>
<evidence type="ECO:0000256" key="8">
    <source>
        <dbReference type="ARBA" id="ARBA00022989"/>
    </source>
</evidence>
<comment type="caution">
    <text evidence="14">The sequence shown here is derived from an EMBL/GenBank/DDBJ whole genome shotgun (WGS) entry which is preliminary data.</text>
</comment>
<dbReference type="SUPFAM" id="SSF81324">
    <property type="entry name" value="Voltage-gated potassium channels"/>
    <property type="match status" value="1"/>
</dbReference>
<evidence type="ECO:0000256" key="11">
    <source>
        <dbReference type="ARBA" id="ARBA00023303"/>
    </source>
</evidence>
<dbReference type="PANTHER" id="PTHR11537:SF254">
    <property type="entry name" value="POTASSIUM VOLTAGE-GATED CHANNEL PROTEIN SHAB"/>
    <property type="match status" value="1"/>
</dbReference>
<feature type="transmembrane region" description="Helical" evidence="12">
    <location>
        <begin position="231"/>
        <end position="252"/>
    </location>
</feature>
<feature type="transmembrane region" description="Helical" evidence="12">
    <location>
        <begin position="200"/>
        <end position="219"/>
    </location>
</feature>
<evidence type="ECO:0000256" key="3">
    <source>
        <dbReference type="ARBA" id="ARBA00022538"/>
    </source>
</evidence>
<keyword evidence="6" id="KW-0851">Voltage-gated channel</keyword>
<dbReference type="Gene3D" id="1.10.287.70">
    <property type="match status" value="1"/>
</dbReference>
<dbReference type="GO" id="GO:0005249">
    <property type="term" value="F:voltage-gated potassium channel activity"/>
    <property type="evidence" value="ECO:0007669"/>
    <property type="project" value="InterPro"/>
</dbReference>
<evidence type="ECO:0000256" key="10">
    <source>
        <dbReference type="ARBA" id="ARBA00023136"/>
    </source>
</evidence>
<gene>
    <name evidence="14" type="ORF">C1704_01515</name>
</gene>
<dbReference type="AlphaFoldDB" id="A0A2S5SZG6"/>
<dbReference type="InterPro" id="IPR027359">
    <property type="entry name" value="Volt_channel_dom_sf"/>
</dbReference>
<dbReference type="InterPro" id="IPR005821">
    <property type="entry name" value="Ion_trans_dom"/>
</dbReference>
<evidence type="ECO:0000256" key="6">
    <source>
        <dbReference type="ARBA" id="ARBA00022882"/>
    </source>
</evidence>
<feature type="transmembrane region" description="Helical" evidence="12">
    <location>
        <begin position="106"/>
        <end position="128"/>
    </location>
</feature>
<evidence type="ECO:0000256" key="12">
    <source>
        <dbReference type="SAM" id="Phobius"/>
    </source>
</evidence>
<dbReference type="Pfam" id="PF00520">
    <property type="entry name" value="Ion_trans"/>
    <property type="match status" value="1"/>
</dbReference>
<organism evidence="14 15">
    <name type="scientific">Caldimonas caldifontis</name>
    <dbReference type="NCBI Taxonomy" id="1452508"/>
    <lineage>
        <taxon>Bacteria</taxon>
        <taxon>Pseudomonadati</taxon>
        <taxon>Pseudomonadota</taxon>
        <taxon>Betaproteobacteria</taxon>
        <taxon>Burkholderiales</taxon>
        <taxon>Sphaerotilaceae</taxon>
        <taxon>Caldimonas</taxon>
    </lineage>
</organism>
<keyword evidence="5" id="KW-0631">Potassium channel</keyword>
<dbReference type="OrthoDB" id="9799090at2"/>
<keyword evidence="15" id="KW-1185">Reference proteome</keyword>
<evidence type="ECO:0000256" key="5">
    <source>
        <dbReference type="ARBA" id="ARBA00022826"/>
    </source>
</evidence>
<evidence type="ECO:0000313" key="15">
    <source>
        <dbReference type="Proteomes" id="UP000238605"/>
    </source>
</evidence>
<keyword evidence="3" id="KW-0633">Potassium transport</keyword>
<dbReference type="GO" id="GO:0001508">
    <property type="term" value="P:action potential"/>
    <property type="evidence" value="ECO:0007669"/>
    <property type="project" value="TreeGrafter"/>
</dbReference>
<dbReference type="PRINTS" id="PR00169">
    <property type="entry name" value="KCHANNEL"/>
</dbReference>
<evidence type="ECO:0000256" key="7">
    <source>
        <dbReference type="ARBA" id="ARBA00022958"/>
    </source>
</evidence>
<dbReference type="PANTHER" id="PTHR11537">
    <property type="entry name" value="VOLTAGE-GATED POTASSIUM CHANNEL"/>
    <property type="match status" value="1"/>
</dbReference>
<dbReference type="EMBL" id="PSNX01000001">
    <property type="protein sequence ID" value="PPE68173.1"/>
    <property type="molecule type" value="Genomic_DNA"/>
</dbReference>
<proteinExistence type="predicted"/>
<dbReference type="RefSeq" id="WP_104300263.1">
    <property type="nucleotide sequence ID" value="NZ_PSNX01000001.1"/>
</dbReference>
<dbReference type="Gene3D" id="1.20.120.350">
    <property type="entry name" value="Voltage-gated potassium channels. Chain C"/>
    <property type="match status" value="1"/>
</dbReference>
<dbReference type="InterPro" id="IPR028325">
    <property type="entry name" value="VG_K_chnl"/>
</dbReference>
<evidence type="ECO:0000256" key="9">
    <source>
        <dbReference type="ARBA" id="ARBA00023065"/>
    </source>
</evidence>
<keyword evidence="7" id="KW-0630">Potassium</keyword>
<evidence type="ECO:0000259" key="13">
    <source>
        <dbReference type="Pfam" id="PF00520"/>
    </source>
</evidence>
<sequence length="300" mass="33488">MNEEGSRSPLQAAARADAERFGKPEAGWRHKTYIVIFEADTRAGKRFDQWLIALILLSVFTVVLDSVAGIRAEHGSTLRALEWVFTAIFTVEYLTRLACVRHPLRYATSFFGVIDLIAILPSYIAFFIPEAHLLIDVRILRLLRVFRVFKLTGYVAEYSALGEALRASRRKIAVFLSFVFMVVLVMGTLMYVVEGPANGYTSIPMAMYWAITTMSTVGFGDITPQTEVGRFIASAMMLLGWGVLAVPTGIVTTEMAAQRMSRPTTTRTCPECLTEGHLPDANFCRHCGVRMPRYERDPGA</sequence>
<keyword evidence="9" id="KW-0406">Ion transport</keyword>
<protein>
    <submittedName>
        <fullName evidence="14">Ion transporter</fullName>
    </submittedName>
</protein>
<keyword evidence="10 12" id="KW-0472">Membrane</keyword>